<organism evidence="2 3">
    <name type="scientific">Crocosphaera subtropica (strain ATCC 51142 / BH68)</name>
    <name type="common">Cyanothece sp. (strain ATCC 51142)</name>
    <dbReference type="NCBI Taxonomy" id="43989"/>
    <lineage>
        <taxon>Bacteria</taxon>
        <taxon>Bacillati</taxon>
        <taxon>Cyanobacteriota</taxon>
        <taxon>Cyanophyceae</taxon>
        <taxon>Oscillatoriophycideae</taxon>
        <taxon>Chroococcales</taxon>
        <taxon>Aphanothecaceae</taxon>
        <taxon>Crocosphaera</taxon>
        <taxon>Crocosphaera subtropica</taxon>
    </lineage>
</organism>
<reference evidence="2 3" key="1">
    <citation type="journal article" date="2008" name="Proc. Natl. Acad. Sci. U.S.A.">
        <title>The genome of Cyanothece 51142, a unicellular diazotrophic cyanobacterium important in the marine nitrogen cycle.</title>
        <authorList>
            <person name="Welsh E.A."/>
            <person name="Liberton M."/>
            <person name="Stoeckel J."/>
            <person name="Loh T."/>
            <person name="Elvitigala T."/>
            <person name="Wang C."/>
            <person name="Wollam A."/>
            <person name="Fulton R.S."/>
            <person name="Clifton S.W."/>
            <person name="Jacobs J.M."/>
            <person name="Aurora R."/>
            <person name="Ghosh B.K."/>
            <person name="Sherman L.A."/>
            <person name="Smith R.D."/>
            <person name="Wilson R.K."/>
            <person name="Pakrasi H.B."/>
        </authorList>
    </citation>
    <scope>NUCLEOTIDE SEQUENCE [LARGE SCALE GENOMIC DNA]</scope>
    <source>
        <strain evidence="3">ATCC 51142 / BH68</strain>
    </source>
</reference>
<dbReference type="Pfam" id="PF18135">
    <property type="entry name" value="Type_ISP_C"/>
    <property type="match status" value="1"/>
</dbReference>
<evidence type="ECO:0000259" key="1">
    <source>
        <dbReference type="Pfam" id="PF18135"/>
    </source>
</evidence>
<keyword evidence="2" id="KW-0547">Nucleotide-binding</keyword>
<keyword evidence="2" id="KW-0347">Helicase</keyword>
<dbReference type="EMBL" id="CP000806">
    <property type="protein sequence ID" value="ACB50452.1"/>
    <property type="molecule type" value="Genomic_DNA"/>
</dbReference>
<dbReference type="Proteomes" id="UP000001203">
    <property type="component" value="Chromosome circular"/>
</dbReference>
<dbReference type="AlphaFoldDB" id="B1WTY6"/>
<dbReference type="OrthoDB" id="9758243at2"/>
<keyword evidence="2" id="KW-0067">ATP-binding</keyword>
<keyword evidence="2" id="KW-0378">Hydrolase</keyword>
<protein>
    <submittedName>
        <fullName evidence="2">Helicase</fullName>
    </submittedName>
</protein>
<dbReference type="GO" id="GO:0004386">
    <property type="term" value="F:helicase activity"/>
    <property type="evidence" value="ECO:0007669"/>
    <property type="project" value="UniProtKB-KW"/>
</dbReference>
<dbReference type="InterPro" id="IPR041635">
    <property type="entry name" value="Type_ISP_LLaBIII_C"/>
</dbReference>
<dbReference type="REBASE" id="17697">
    <property type="entry name" value="Csp68KORF1097P"/>
</dbReference>
<evidence type="ECO:0000313" key="3">
    <source>
        <dbReference type="Proteomes" id="UP000001203"/>
    </source>
</evidence>
<accession>B1WTY6</accession>
<dbReference type="STRING" id="43989.cce_1102"/>
<keyword evidence="3" id="KW-1185">Reference proteome</keyword>
<dbReference type="KEGG" id="cyt:cce_1102"/>
<dbReference type="HOGENOM" id="CLU_016993_0_0_3"/>
<sequence length="246" mass="29104">MDSWRCLIGYSKPFQCLASNLLIGLDTLEKTQCLPLYYYDENGNKIDNITDWGLTQIQSHYQDKTITKINIFHYTYAVLHNPNYRKKYELNLKRDFPRLPLYDNFFQWVNWGQQLMELHLNYETITPLPLNRIDIPSVETFHETSLQNTPKPKLKADKTKGKIILDTVTTLDGIPSIAWEYKLGNRCALEWILDQYKEKKPRDKTIAEKFNTYRFADYKEQVIDLLTRVCTVSVETMKIIQEMENS</sequence>
<gene>
    <name evidence="2" type="ordered locus">cce_1102</name>
</gene>
<feature type="domain" description="Type ISP restriction-modification enzyme LLaBIII C-terminal specificity" evidence="1">
    <location>
        <begin position="11"/>
        <end position="225"/>
    </location>
</feature>
<dbReference type="eggNOG" id="COG0286">
    <property type="taxonomic scope" value="Bacteria"/>
</dbReference>
<name>B1WTY6_CROS5</name>
<proteinExistence type="predicted"/>
<evidence type="ECO:0000313" key="2">
    <source>
        <dbReference type="EMBL" id="ACB50452.1"/>
    </source>
</evidence>